<accession>A0A2W5FLH5</accession>
<dbReference type="SUPFAM" id="SSF141371">
    <property type="entry name" value="PilZ domain-like"/>
    <property type="match status" value="1"/>
</dbReference>
<dbReference type="Gene3D" id="2.40.10.220">
    <property type="entry name" value="predicted glycosyltransferase like domains"/>
    <property type="match status" value="1"/>
</dbReference>
<feature type="domain" description="PilZ" evidence="1">
    <location>
        <begin position="26"/>
        <end position="119"/>
    </location>
</feature>
<evidence type="ECO:0000313" key="3">
    <source>
        <dbReference type="Proteomes" id="UP000249739"/>
    </source>
</evidence>
<protein>
    <submittedName>
        <fullName evidence="2">Pilus assembly protein PilZ</fullName>
    </submittedName>
</protein>
<dbReference type="EMBL" id="QFOT01000015">
    <property type="protein sequence ID" value="PZP56781.1"/>
    <property type="molecule type" value="Genomic_DNA"/>
</dbReference>
<gene>
    <name evidence="2" type="ORF">DI586_02485</name>
</gene>
<sequence>MIAKLMTVFSSDDIDDVTNDALDMSRREHPRRAADKCIGLVNGQALPILDWSQGGLRVLGDSRTVSIGDEMNVMLKFHLNNEMIDVNHRAKVVRKSSDFFAVKFAPLTNEIKNTFQQIIDSFNAEEFATSQAH</sequence>
<dbReference type="AlphaFoldDB" id="A0A2W5FLH5"/>
<evidence type="ECO:0000313" key="2">
    <source>
        <dbReference type="EMBL" id="PZP56781.1"/>
    </source>
</evidence>
<organism evidence="2 3">
    <name type="scientific">Micavibrio aeruginosavorus</name>
    <dbReference type="NCBI Taxonomy" id="349221"/>
    <lineage>
        <taxon>Bacteria</taxon>
        <taxon>Pseudomonadati</taxon>
        <taxon>Bdellovibrionota</taxon>
        <taxon>Bdellovibrionia</taxon>
        <taxon>Bdellovibrionales</taxon>
        <taxon>Pseudobdellovibrionaceae</taxon>
        <taxon>Micavibrio</taxon>
    </lineage>
</organism>
<name>A0A2W5FLH5_9BACT</name>
<dbReference type="Proteomes" id="UP000249739">
    <property type="component" value="Unassembled WGS sequence"/>
</dbReference>
<comment type="caution">
    <text evidence="2">The sequence shown here is derived from an EMBL/GenBank/DDBJ whole genome shotgun (WGS) entry which is preliminary data.</text>
</comment>
<dbReference type="InterPro" id="IPR009875">
    <property type="entry name" value="PilZ_domain"/>
</dbReference>
<proteinExistence type="predicted"/>
<reference evidence="2 3" key="1">
    <citation type="submission" date="2017-08" db="EMBL/GenBank/DDBJ databases">
        <title>Infants hospitalized years apart are colonized by the same room-sourced microbial strains.</title>
        <authorList>
            <person name="Brooks B."/>
            <person name="Olm M.R."/>
            <person name="Firek B.A."/>
            <person name="Baker R."/>
            <person name="Thomas B.C."/>
            <person name="Morowitz M.J."/>
            <person name="Banfield J.F."/>
        </authorList>
    </citation>
    <scope>NUCLEOTIDE SEQUENCE [LARGE SCALE GENOMIC DNA]</scope>
    <source>
        <strain evidence="2">S2_006_000_R2_64</strain>
    </source>
</reference>
<dbReference type="Pfam" id="PF07238">
    <property type="entry name" value="PilZ"/>
    <property type="match status" value="1"/>
</dbReference>
<evidence type="ECO:0000259" key="1">
    <source>
        <dbReference type="Pfam" id="PF07238"/>
    </source>
</evidence>
<dbReference type="GO" id="GO:0035438">
    <property type="term" value="F:cyclic-di-GMP binding"/>
    <property type="evidence" value="ECO:0007669"/>
    <property type="project" value="InterPro"/>
</dbReference>